<accession>A0A432MMZ9</accession>
<reference evidence="5 6" key="1">
    <citation type="submission" date="2018-12" db="EMBL/GenBank/DDBJ databases">
        <authorList>
            <person name="Toschakov S.V."/>
        </authorList>
    </citation>
    <scope>NUCLEOTIDE SEQUENCE [LARGE SCALE GENOMIC DNA]</scope>
    <source>
        <strain evidence="5 6">GM2012</strain>
    </source>
</reference>
<evidence type="ECO:0000256" key="2">
    <source>
        <dbReference type="ARBA" id="ARBA00022801"/>
    </source>
</evidence>
<evidence type="ECO:0000256" key="1">
    <source>
        <dbReference type="ARBA" id="ARBA00022722"/>
    </source>
</evidence>
<dbReference type="RefSeq" id="WP_126724610.1">
    <property type="nucleotide sequence ID" value="NZ_RYZH01000010.1"/>
</dbReference>
<dbReference type="InterPro" id="IPR029052">
    <property type="entry name" value="Metallo-depent_PP-like"/>
</dbReference>
<keyword evidence="1" id="KW-0540">Nuclease</keyword>
<dbReference type="InterPro" id="IPR014577">
    <property type="entry name" value="UCP033093_metalloPase"/>
</dbReference>
<dbReference type="AlphaFoldDB" id="A0A432MMZ9"/>
<reference evidence="5 6" key="2">
    <citation type="submission" date="2019-01" db="EMBL/GenBank/DDBJ databases">
        <title>Tautonia sociabilis, a novel thermotolerant planctomycete of Isosphaeraceae family, isolated from a 4000 m deep subterranean habitat.</title>
        <authorList>
            <person name="Kovaleva O.L."/>
            <person name="Elcheninov A.G."/>
            <person name="Van Heerden E."/>
            <person name="Toshchakov S.V."/>
            <person name="Novikov A."/>
            <person name="Bonch-Osmolovskaya E.A."/>
            <person name="Kublanov I.V."/>
        </authorList>
    </citation>
    <scope>NUCLEOTIDE SEQUENCE [LARGE SCALE GENOMIC DNA]</scope>
    <source>
        <strain evidence="5 6">GM2012</strain>
    </source>
</reference>
<dbReference type="PIRSF" id="PIRSF033093">
    <property type="entry name" value="UCP_ML1119"/>
    <property type="match status" value="1"/>
</dbReference>
<dbReference type="GO" id="GO:0004527">
    <property type="term" value="F:exonuclease activity"/>
    <property type="evidence" value="ECO:0007669"/>
    <property type="project" value="UniProtKB-KW"/>
</dbReference>
<feature type="domain" description="Calcineurin-like phosphoesterase" evidence="4">
    <location>
        <begin position="5"/>
        <end position="198"/>
    </location>
</feature>
<dbReference type="PANTHER" id="PTHR30337:SF0">
    <property type="entry name" value="NUCLEASE SBCCD SUBUNIT D"/>
    <property type="match status" value="1"/>
</dbReference>
<evidence type="ECO:0000259" key="4">
    <source>
        <dbReference type="Pfam" id="PF00149"/>
    </source>
</evidence>
<dbReference type="Pfam" id="PF00149">
    <property type="entry name" value="Metallophos"/>
    <property type="match status" value="1"/>
</dbReference>
<dbReference type="InterPro" id="IPR041796">
    <property type="entry name" value="Mre11_N"/>
</dbReference>
<evidence type="ECO:0000313" key="6">
    <source>
        <dbReference type="Proteomes" id="UP000280296"/>
    </source>
</evidence>
<dbReference type="Proteomes" id="UP000280296">
    <property type="component" value="Unassembled WGS sequence"/>
</dbReference>
<evidence type="ECO:0000256" key="3">
    <source>
        <dbReference type="ARBA" id="ARBA00022839"/>
    </source>
</evidence>
<evidence type="ECO:0000313" key="5">
    <source>
        <dbReference type="EMBL" id="RUL88475.1"/>
    </source>
</evidence>
<dbReference type="InterPro" id="IPR050535">
    <property type="entry name" value="DNA_Repair-Maintenance_Comp"/>
</dbReference>
<proteinExistence type="predicted"/>
<organism evidence="5 6">
    <name type="scientific">Tautonia sociabilis</name>
    <dbReference type="NCBI Taxonomy" id="2080755"/>
    <lineage>
        <taxon>Bacteria</taxon>
        <taxon>Pseudomonadati</taxon>
        <taxon>Planctomycetota</taxon>
        <taxon>Planctomycetia</taxon>
        <taxon>Isosphaerales</taxon>
        <taxon>Isosphaeraceae</taxon>
        <taxon>Tautonia</taxon>
    </lineage>
</organism>
<dbReference type="InterPro" id="IPR004843">
    <property type="entry name" value="Calcineurin-like_PHP"/>
</dbReference>
<dbReference type="PANTHER" id="PTHR30337">
    <property type="entry name" value="COMPONENT OF ATP-DEPENDENT DSDNA EXONUCLEASE"/>
    <property type="match status" value="1"/>
</dbReference>
<keyword evidence="6" id="KW-1185">Reference proteome</keyword>
<gene>
    <name evidence="5" type="ORF">TsocGM_07105</name>
</gene>
<dbReference type="CDD" id="cd00840">
    <property type="entry name" value="MPP_Mre11_N"/>
    <property type="match status" value="1"/>
</dbReference>
<dbReference type="OrthoDB" id="9773856at2"/>
<protein>
    <submittedName>
        <fullName evidence="5">DNA repair exonuclease</fullName>
    </submittedName>
</protein>
<dbReference type="Gene3D" id="3.60.21.10">
    <property type="match status" value="1"/>
</dbReference>
<comment type="caution">
    <text evidence="5">The sequence shown here is derived from an EMBL/GenBank/DDBJ whole genome shotgun (WGS) entry which is preliminary data.</text>
</comment>
<dbReference type="EMBL" id="RYZH01000010">
    <property type="protein sequence ID" value="RUL88475.1"/>
    <property type="molecule type" value="Genomic_DNA"/>
</dbReference>
<dbReference type="SUPFAM" id="SSF56300">
    <property type="entry name" value="Metallo-dependent phosphatases"/>
    <property type="match status" value="1"/>
</dbReference>
<keyword evidence="2" id="KW-0378">Hydrolase</keyword>
<name>A0A432MMZ9_9BACT</name>
<sequence length="377" mass="41156">MSLRLRFLHTADWHLGQPYRSLPPGLASRLREERLSAVGRLLSLAERQGVNLVLAAGDQFDGPNPDPDLVREVLGKIAEHPGIEVHLIPGNHDPGEPGSIYRRALFEPPPNLRVHLDASPVPLPERGATLYPCPCDRRSGDDPLSWIGPRRPEDGLRIALAHGSLPECLDPEGRTYPIPADAPTRYDLDYVALGDWHTARPAPEQHPTGRMYYAGAPEVGGWDEVGAGSALLVDLGAEGEPAIRRLRCGGFRWDEITVELYADGDVLALNRRLDPLKGADRLVRLRVSGRLSASGREGLDRLIEERAPEFAALLLRDEALVIAADGDLPEPADPMLREALARLVRLRDGGGGPAGEPPEVVSRAIELFRALAPREQD</sequence>
<keyword evidence="3 5" id="KW-0269">Exonuclease</keyword>